<keyword evidence="1" id="KW-0472">Membrane</keyword>
<evidence type="ECO:0000313" key="2">
    <source>
        <dbReference type="EMBL" id="SSX02001.1"/>
    </source>
</evidence>
<dbReference type="AlphaFoldDB" id="A0A336KBX9"/>
<keyword evidence="1" id="KW-1133">Transmembrane helix</keyword>
<proteinExistence type="predicted"/>
<evidence type="ECO:0000256" key="1">
    <source>
        <dbReference type="SAM" id="Phobius"/>
    </source>
</evidence>
<dbReference type="EMBL" id="UFQS01000248">
    <property type="protein sequence ID" value="SSX02001.1"/>
    <property type="molecule type" value="Genomic_DNA"/>
</dbReference>
<keyword evidence="1" id="KW-0812">Transmembrane</keyword>
<name>A0A336KBX9_CULSO</name>
<organism evidence="2">
    <name type="scientific">Culicoides sonorensis</name>
    <name type="common">Biting midge</name>
    <dbReference type="NCBI Taxonomy" id="179676"/>
    <lineage>
        <taxon>Eukaryota</taxon>
        <taxon>Metazoa</taxon>
        <taxon>Ecdysozoa</taxon>
        <taxon>Arthropoda</taxon>
        <taxon>Hexapoda</taxon>
        <taxon>Insecta</taxon>
        <taxon>Pterygota</taxon>
        <taxon>Neoptera</taxon>
        <taxon>Endopterygota</taxon>
        <taxon>Diptera</taxon>
        <taxon>Nematocera</taxon>
        <taxon>Chironomoidea</taxon>
        <taxon>Ceratopogonidae</taxon>
        <taxon>Ceratopogoninae</taxon>
        <taxon>Culicoides</taxon>
        <taxon>Monoculicoides</taxon>
    </lineage>
</organism>
<dbReference type="EMBL" id="UFQT01000248">
    <property type="protein sequence ID" value="SSX22378.1"/>
    <property type="molecule type" value="Genomic_DNA"/>
</dbReference>
<protein>
    <submittedName>
        <fullName evidence="2">CSON006638 protein</fullName>
    </submittedName>
</protein>
<accession>A0A336KBX9</accession>
<gene>
    <name evidence="2" type="primary">CSON006638</name>
</gene>
<reference evidence="2" key="1">
    <citation type="submission" date="2018-04" db="EMBL/GenBank/DDBJ databases">
        <authorList>
            <person name="Go L.Y."/>
            <person name="Mitchell J.A."/>
        </authorList>
    </citation>
    <scope>NUCLEOTIDE SEQUENCE</scope>
    <source>
        <tissue evidence="2">Whole organism</tissue>
    </source>
</reference>
<dbReference type="VEuPathDB" id="VectorBase:CSON006638"/>
<sequence>MSLLKYSRTWPSIIASTMAVVQIRVDPKGRPFSSIISSTVTNSNINNNNNNVENHQRHAVQTPSEQVIEIEPTHQEQIQEDLMQNHAIPVINIVSPYTSIETNDTQLCSSHLLNRLHVPNGGKFCYCSTERRLFTNSTRPPPSYLRSESIKVDNWDYIYTERKEKNGDFRSSQLDNNFNEHKHVNGCVSGLAALKASTLQRHYYPEGNWGWVIVVVAIINIILTHGLQLSASLFLLPAGVRFHQNYVNSAVV</sequence>
<reference evidence="3" key="2">
    <citation type="submission" date="2018-07" db="EMBL/GenBank/DDBJ databases">
        <authorList>
            <person name="Quirk P.G."/>
            <person name="Krulwich T.A."/>
        </authorList>
    </citation>
    <scope>NUCLEOTIDE SEQUENCE</scope>
</reference>
<feature type="transmembrane region" description="Helical" evidence="1">
    <location>
        <begin position="209"/>
        <end position="236"/>
    </location>
</feature>
<dbReference type="OMA" id="SIKVDNW"/>
<evidence type="ECO:0000313" key="3">
    <source>
        <dbReference type="EMBL" id="SSX22378.1"/>
    </source>
</evidence>